<evidence type="ECO:0000313" key="3">
    <source>
        <dbReference type="EMBL" id="QHT28827.1"/>
    </source>
</evidence>
<dbReference type="SUPFAM" id="SSF53448">
    <property type="entry name" value="Nucleotide-diphospho-sugar transferases"/>
    <property type="match status" value="1"/>
</dbReference>
<feature type="transmembrane region" description="Helical" evidence="2">
    <location>
        <begin position="240"/>
        <end position="260"/>
    </location>
</feature>
<keyword evidence="2" id="KW-0812">Transmembrane</keyword>
<name>A0A6C0EIC6_9ZZZZ</name>
<dbReference type="InterPro" id="IPR007577">
    <property type="entry name" value="GlycoTrfase_DXD_sugar-bd_CS"/>
</dbReference>
<dbReference type="PANTHER" id="PTHR32385">
    <property type="entry name" value="MANNOSYL PHOSPHORYLINOSITOL CERAMIDE SYNTHASE"/>
    <property type="match status" value="1"/>
</dbReference>
<keyword evidence="1" id="KW-0808">Transferase</keyword>
<protein>
    <recommendedName>
        <fullName evidence="4">Glycosyltransferase</fullName>
    </recommendedName>
</protein>
<dbReference type="InterPro" id="IPR051706">
    <property type="entry name" value="Glycosyltransferase_domain"/>
</dbReference>
<accession>A0A6C0EIC6</accession>
<evidence type="ECO:0008006" key="4">
    <source>
        <dbReference type="Google" id="ProtNLM"/>
    </source>
</evidence>
<dbReference type="PANTHER" id="PTHR32385:SF15">
    <property type="entry name" value="INOSITOL PHOSPHOCERAMIDE MANNOSYLTRANSFERASE 1"/>
    <property type="match status" value="1"/>
</dbReference>
<sequence length="261" mass="31135">MTIPLIIHQIWWQGENNISKIHNNYRNTWIKKHKKWKLILWDQVKFEILLRSIKNNFYTTLYSKLPYTIQKIDFAKYIILYYYGGIYTDIDTICERPLDSLLEKYKFNLIVSKITVYELINYKLINNGIIIASKKNKFFNYVILEISNNLENKFYYPKDYYIICSTGPICFSKAILNYVIDNNNTDIKILEDNYLESCKISDLDHYSKKGSYITHIHNSSWTSPLFKIHFEMVRIIEKKGVMGIVLIVVLIILFICVIKIY</sequence>
<dbReference type="Pfam" id="PF04488">
    <property type="entry name" value="Gly_transf_sug"/>
    <property type="match status" value="1"/>
</dbReference>
<organism evidence="3">
    <name type="scientific">viral metagenome</name>
    <dbReference type="NCBI Taxonomy" id="1070528"/>
    <lineage>
        <taxon>unclassified sequences</taxon>
        <taxon>metagenomes</taxon>
        <taxon>organismal metagenomes</taxon>
    </lineage>
</organism>
<dbReference type="GO" id="GO:0000030">
    <property type="term" value="F:mannosyltransferase activity"/>
    <property type="evidence" value="ECO:0007669"/>
    <property type="project" value="TreeGrafter"/>
</dbReference>
<dbReference type="GO" id="GO:0016020">
    <property type="term" value="C:membrane"/>
    <property type="evidence" value="ECO:0007669"/>
    <property type="project" value="GOC"/>
</dbReference>
<evidence type="ECO:0000256" key="1">
    <source>
        <dbReference type="ARBA" id="ARBA00022679"/>
    </source>
</evidence>
<proteinExistence type="predicted"/>
<reference evidence="3" key="1">
    <citation type="journal article" date="2020" name="Nature">
        <title>Giant virus diversity and host interactions through global metagenomics.</title>
        <authorList>
            <person name="Schulz F."/>
            <person name="Roux S."/>
            <person name="Paez-Espino D."/>
            <person name="Jungbluth S."/>
            <person name="Walsh D.A."/>
            <person name="Denef V.J."/>
            <person name="McMahon K.D."/>
            <person name="Konstantinidis K.T."/>
            <person name="Eloe-Fadrosh E.A."/>
            <person name="Kyrpides N.C."/>
            <person name="Woyke T."/>
        </authorList>
    </citation>
    <scope>NUCLEOTIDE SEQUENCE</scope>
    <source>
        <strain evidence="3">GVMAG-M-3300001351-8</strain>
    </source>
</reference>
<dbReference type="GO" id="GO:0051999">
    <property type="term" value="P:mannosyl-inositol phosphorylceramide biosynthetic process"/>
    <property type="evidence" value="ECO:0007669"/>
    <property type="project" value="TreeGrafter"/>
</dbReference>
<keyword evidence="2" id="KW-0472">Membrane</keyword>
<evidence type="ECO:0000256" key="2">
    <source>
        <dbReference type="SAM" id="Phobius"/>
    </source>
</evidence>
<dbReference type="InterPro" id="IPR029044">
    <property type="entry name" value="Nucleotide-diphossugar_trans"/>
</dbReference>
<dbReference type="Gene3D" id="3.90.550.20">
    <property type="match status" value="1"/>
</dbReference>
<dbReference type="EMBL" id="MN738865">
    <property type="protein sequence ID" value="QHT28827.1"/>
    <property type="molecule type" value="Genomic_DNA"/>
</dbReference>
<keyword evidence="2" id="KW-1133">Transmembrane helix</keyword>
<dbReference type="AlphaFoldDB" id="A0A6C0EIC6"/>